<accession>A0A9E7GV32</accession>
<dbReference type="Pfam" id="PF25455">
    <property type="entry name" value="Beta-barrel_CAF17_C"/>
    <property type="match status" value="1"/>
</dbReference>
<dbReference type="PANTHER" id="PTHR22602">
    <property type="entry name" value="TRANSFERASE CAF17, MITOCHONDRIAL-RELATED"/>
    <property type="match status" value="1"/>
</dbReference>
<feature type="domain" description="CAF17 C-terminal" evidence="4">
    <location>
        <begin position="53"/>
        <end position="134"/>
    </location>
</feature>
<keyword evidence="6" id="KW-1185">Reference proteome</keyword>
<dbReference type="SUPFAM" id="SSF103025">
    <property type="entry name" value="Folate-binding domain"/>
    <property type="match status" value="1"/>
</dbReference>
<dbReference type="NCBIfam" id="TIGR03317">
    <property type="entry name" value="ygfZ_signature"/>
    <property type="match status" value="1"/>
</dbReference>
<dbReference type="InterPro" id="IPR017703">
    <property type="entry name" value="YgfZ/GCV_T_CS"/>
</dbReference>
<dbReference type="Gene3D" id="2.40.30.160">
    <property type="match status" value="1"/>
</dbReference>
<evidence type="ECO:0000256" key="2">
    <source>
        <dbReference type="ARBA" id="ARBA00022946"/>
    </source>
</evidence>
<dbReference type="InterPro" id="IPR057460">
    <property type="entry name" value="CAF17_C"/>
</dbReference>
<evidence type="ECO:0000313" key="6">
    <source>
        <dbReference type="Proteomes" id="UP001055439"/>
    </source>
</evidence>
<protein>
    <submittedName>
        <fullName evidence="5">Glycine cleavage T-protein C-terminal barrel domain</fullName>
    </submittedName>
</protein>
<evidence type="ECO:0000256" key="1">
    <source>
        <dbReference type="ARBA" id="ARBA00004173"/>
    </source>
</evidence>
<keyword evidence="3" id="KW-0496">Mitochondrion</keyword>
<gene>
    <name evidence="5" type="ORF">MUK42_11888</name>
</gene>
<name>A0A9E7GV32_9LILI</name>
<dbReference type="AlphaFoldDB" id="A0A9E7GV32"/>
<organism evidence="5 6">
    <name type="scientific">Musa troglodytarum</name>
    <name type="common">fe'i banana</name>
    <dbReference type="NCBI Taxonomy" id="320322"/>
    <lineage>
        <taxon>Eukaryota</taxon>
        <taxon>Viridiplantae</taxon>
        <taxon>Streptophyta</taxon>
        <taxon>Embryophyta</taxon>
        <taxon>Tracheophyta</taxon>
        <taxon>Spermatophyta</taxon>
        <taxon>Magnoliopsida</taxon>
        <taxon>Liliopsida</taxon>
        <taxon>Zingiberales</taxon>
        <taxon>Musaceae</taxon>
        <taxon>Musa</taxon>
    </lineage>
</organism>
<dbReference type="EMBL" id="CP097509">
    <property type="protein sequence ID" value="URE19648.1"/>
    <property type="molecule type" value="Genomic_DNA"/>
</dbReference>
<evidence type="ECO:0000256" key="3">
    <source>
        <dbReference type="ARBA" id="ARBA00023128"/>
    </source>
</evidence>
<reference evidence="5" key="1">
    <citation type="submission" date="2022-05" db="EMBL/GenBank/DDBJ databases">
        <title>The Musa troglodytarum L. genome provides insights into the mechanism of non-climacteric behaviour and enrichment of carotenoids.</title>
        <authorList>
            <person name="Wang J."/>
        </authorList>
    </citation>
    <scope>NUCLEOTIDE SEQUENCE</scope>
    <source>
        <tissue evidence="5">Leaf</tissue>
    </source>
</reference>
<dbReference type="Proteomes" id="UP001055439">
    <property type="component" value="Chromosome 7"/>
</dbReference>
<evidence type="ECO:0000259" key="4">
    <source>
        <dbReference type="Pfam" id="PF25455"/>
    </source>
</evidence>
<sequence>MIIIKGLLSQCPVLSDAVPLEYNLVGLNAISFDKGCYVGQELIARTHHRGVIRKRLFPLKFVNDNGEEMQQAVSPNSDIVDYASNKKVGTVTTALGCHGMGMVRLDDGLNLSSNLRIKGREDLTVRVIRPDWWPIEWTRLQEQRSVAAWS</sequence>
<dbReference type="GO" id="GO:0016226">
    <property type="term" value="P:iron-sulfur cluster assembly"/>
    <property type="evidence" value="ECO:0007669"/>
    <property type="project" value="TreeGrafter"/>
</dbReference>
<dbReference type="PANTHER" id="PTHR22602:SF0">
    <property type="entry name" value="TRANSFERASE CAF17, MITOCHONDRIAL-RELATED"/>
    <property type="match status" value="1"/>
</dbReference>
<comment type="subcellular location">
    <subcellularLocation>
        <location evidence="1">Mitochondrion</location>
    </subcellularLocation>
</comment>
<dbReference type="InterPro" id="IPR045179">
    <property type="entry name" value="YgfZ/GcvT"/>
</dbReference>
<dbReference type="OrthoDB" id="191995at2759"/>
<proteinExistence type="predicted"/>
<dbReference type="GO" id="GO:0005759">
    <property type="term" value="C:mitochondrial matrix"/>
    <property type="evidence" value="ECO:0007669"/>
    <property type="project" value="TreeGrafter"/>
</dbReference>
<evidence type="ECO:0000313" key="5">
    <source>
        <dbReference type="EMBL" id="URE19648.1"/>
    </source>
</evidence>
<keyword evidence="2" id="KW-0809">Transit peptide</keyword>